<protein>
    <submittedName>
        <fullName evidence="3">Transcriptional regulator MerR family</fullName>
    </submittedName>
</protein>
<dbReference type="HOGENOM" id="CLU_065103_0_2_9"/>
<dbReference type="KEGG" id="csr:Cspa_c23250"/>
<dbReference type="SUPFAM" id="SSF55136">
    <property type="entry name" value="Probable bacterial effector-binding domain"/>
    <property type="match status" value="1"/>
</dbReference>
<name>M1LSV0_9CLOT</name>
<dbReference type="AlphaFoldDB" id="M1LSV0"/>
<dbReference type="EMBL" id="CP004121">
    <property type="protein sequence ID" value="AGF56090.1"/>
    <property type="molecule type" value="Genomic_DNA"/>
</dbReference>
<dbReference type="eggNOG" id="COG0789">
    <property type="taxonomic scope" value="Bacteria"/>
</dbReference>
<dbReference type="SMART" id="SM00422">
    <property type="entry name" value="HTH_MERR"/>
    <property type="match status" value="1"/>
</dbReference>
<organism evidence="3 4">
    <name type="scientific">Clostridium saccharoperbutylacetonicum N1-4(HMT)</name>
    <dbReference type="NCBI Taxonomy" id="931276"/>
    <lineage>
        <taxon>Bacteria</taxon>
        <taxon>Bacillati</taxon>
        <taxon>Bacillota</taxon>
        <taxon>Clostridia</taxon>
        <taxon>Eubacteriales</taxon>
        <taxon>Clostridiaceae</taxon>
        <taxon>Clostridium</taxon>
    </lineage>
</organism>
<dbReference type="eggNOG" id="COG4978">
    <property type="taxonomic scope" value="Bacteria"/>
</dbReference>
<gene>
    <name evidence="3" type="ORF">Cspa_c23250</name>
</gene>
<dbReference type="Pfam" id="PF13411">
    <property type="entry name" value="MerR_1"/>
    <property type="match status" value="1"/>
</dbReference>
<sequence length="274" mass="31659">MNKNQKIYFSTGEFAKIVGVTKHTLFHYDKLGIFSPEIKGENEYRYYSAFQVEPFFVISALKELGMPLKEIKAYLDIRTPNELIDLLNNQNNKIDAEINRLLAIKNLISQKVKTTQSIFNITNEKIFISKEEMELFFISNALPNSDYGNIPLSFANHMRYCTENNIISPFTVGQMLSLENVKKANYNLYSFFYTKISAPLTENNLYKKEAGNYLTAYHTTGYDSIGETYLKILDFANENNLNLSEYFFEDVILDELSVSGYENFVIKTSILIKK</sequence>
<dbReference type="RefSeq" id="WP_015392409.1">
    <property type="nucleotide sequence ID" value="NC_020291.1"/>
</dbReference>
<reference evidence="3 4" key="1">
    <citation type="submission" date="2013-02" db="EMBL/GenBank/DDBJ databases">
        <title>Genome sequence of Clostridium saccharoperbutylacetonicum N1-4(HMT).</title>
        <authorList>
            <person name="Poehlein A."/>
            <person name="Daniel R."/>
        </authorList>
    </citation>
    <scope>NUCLEOTIDE SEQUENCE [LARGE SCALE GENOMIC DNA]</scope>
    <source>
        <strain evidence="4">N1-4(HMT)</strain>
    </source>
</reference>
<dbReference type="Proteomes" id="UP000011728">
    <property type="component" value="Chromosome"/>
</dbReference>
<dbReference type="PATRIC" id="fig|931276.5.peg.2329"/>
<dbReference type="Gene3D" id="3.20.80.10">
    <property type="entry name" value="Regulatory factor, effector binding domain"/>
    <property type="match status" value="1"/>
</dbReference>
<dbReference type="Gene3D" id="1.10.1660.10">
    <property type="match status" value="1"/>
</dbReference>
<dbReference type="PROSITE" id="PS50937">
    <property type="entry name" value="HTH_MERR_2"/>
    <property type="match status" value="1"/>
</dbReference>
<dbReference type="InterPro" id="IPR000551">
    <property type="entry name" value="MerR-type_HTH_dom"/>
</dbReference>
<dbReference type="OrthoDB" id="9773308at2"/>
<dbReference type="PANTHER" id="PTHR30204:SF85">
    <property type="entry name" value="MULTIDRUG-EFFLUX TRANSPORTER 2 REGULATOR"/>
    <property type="match status" value="1"/>
</dbReference>
<dbReference type="InterPro" id="IPR009061">
    <property type="entry name" value="DNA-bd_dom_put_sf"/>
</dbReference>
<keyword evidence="1" id="KW-0238">DNA-binding</keyword>
<dbReference type="GO" id="GO:0003677">
    <property type="term" value="F:DNA binding"/>
    <property type="evidence" value="ECO:0007669"/>
    <property type="project" value="UniProtKB-KW"/>
</dbReference>
<proteinExistence type="predicted"/>
<dbReference type="CDD" id="cd04782">
    <property type="entry name" value="HTH_BltR"/>
    <property type="match status" value="1"/>
</dbReference>
<dbReference type="InterPro" id="IPR011256">
    <property type="entry name" value="Reg_factor_effector_dom_sf"/>
</dbReference>
<keyword evidence="4" id="KW-1185">Reference proteome</keyword>
<dbReference type="STRING" id="36745.CLSAP_21380"/>
<accession>M1LSV0</accession>
<evidence type="ECO:0000313" key="4">
    <source>
        <dbReference type="Proteomes" id="UP000011728"/>
    </source>
</evidence>
<dbReference type="InterPro" id="IPR047057">
    <property type="entry name" value="MerR_fam"/>
</dbReference>
<dbReference type="PANTHER" id="PTHR30204">
    <property type="entry name" value="REDOX-CYCLING DRUG-SENSING TRANSCRIPTIONAL ACTIVATOR SOXR"/>
    <property type="match status" value="1"/>
</dbReference>
<dbReference type="SUPFAM" id="SSF46955">
    <property type="entry name" value="Putative DNA-binding domain"/>
    <property type="match status" value="1"/>
</dbReference>
<feature type="domain" description="HTH merR-type" evidence="2">
    <location>
        <begin position="8"/>
        <end position="77"/>
    </location>
</feature>
<evidence type="ECO:0000259" key="2">
    <source>
        <dbReference type="PROSITE" id="PS50937"/>
    </source>
</evidence>
<evidence type="ECO:0000313" key="3">
    <source>
        <dbReference type="EMBL" id="AGF56090.1"/>
    </source>
</evidence>
<dbReference type="GO" id="GO:0003700">
    <property type="term" value="F:DNA-binding transcription factor activity"/>
    <property type="evidence" value="ECO:0007669"/>
    <property type="project" value="InterPro"/>
</dbReference>
<dbReference type="PROSITE" id="PS00552">
    <property type="entry name" value="HTH_MERR_1"/>
    <property type="match status" value="1"/>
</dbReference>
<evidence type="ECO:0000256" key="1">
    <source>
        <dbReference type="ARBA" id="ARBA00023125"/>
    </source>
</evidence>